<dbReference type="Proteomes" id="UP001187192">
    <property type="component" value="Unassembled WGS sequence"/>
</dbReference>
<evidence type="ECO:0000313" key="3">
    <source>
        <dbReference type="Proteomes" id="UP001187192"/>
    </source>
</evidence>
<gene>
    <name evidence="2" type="ORF">TIFTF001_033781</name>
</gene>
<dbReference type="AlphaFoldDB" id="A0AA88DZ83"/>
<feature type="region of interest" description="Disordered" evidence="1">
    <location>
        <begin position="148"/>
        <end position="187"/>
    </location>
</feature>
<organism evidence="2 3">
    <name type="scientific">Ficus carica</name>
    <name type="common">Common fig</name>
    <dbReference type="NCBI Taxonomy" id="3494"/>
    <lineage>
        <taxon>Eukaryota</taxon>
        <taxon>Viridiplantae</taxon>
        <taxon>Streptophyta</taxon>
        <taxon>Embryophyta</taxon>
        <taxon>Tracheophyta</taxon>
        <taxon>Spermatophyta</taxon>
        <taxon>Magnoliopsida</taxon>
        <taxon>eudicotyledons</taxon>
        <taxon>Gunneridae</taxon>
        <taxon>Pentapetalae</taxon>
        <taxon>rosids</taxon>
        <taxon>fabids</taxon>
        <taxon>Rosales</taxon>
        <taxon>Moraceae</taxon>
        <taxon>Ficeae</taxon>
        <taxon>Ficus</taxon>
    </lineage>
</organism>
<keyword evidence="3" id="KW-1185">Reference proteome</keyword>
<protein>
    <submittedName>
        <fullName evidence="2">Uncharacterized protein</fullName>
    </submittedName>
</protein>
<evidence type="ECO:0000256" key="1">
    <source>
        <dbReference type="SAM" id="MobiDB-lite"/>
    </source>
</evidence>
<reference evidence="2" key="1">
    <citation type="submission" date="2023-07" db="EMBL/GenBank/DDBJ databases">
        <title>draft genome sequence of fig (Ficus carica).</title>
        <authorList>
            <person name="Takahashi T."/>
            <person name="Nishimura K."/>
        </authorList>
    </citation>
    <scope>NUCLEOTIDE SEQUENCE</scope>
</reference>
<name>A0AA88DZ83_FICCA</name>
<proteinExistence type="predicted"/>
<sequence>MVELARDRPVYTADYYTSAVTLRYLTALRREFSIPDDVDIVVPGPNDLPSRPPSGHIALSAEYFRAGLRLPFHPFLRRSLTSLNISPAQLNANAYRDEDGSLVQGVLLLPGLQGDVHHKVSGLRQAVQAPVVLRRWPVAARTPLLLRTSPVGKSPRSVQERLRVDSSTTRPGVDFGEDRGAPGAIRP</sequence>
<evidence type="ECO:0000313" key="2">
    <source>
        <dbReference type="EMBL" id="GMN64704.1"/>
    </source>
</evidence>
<accession>A0AA88DZ83</accession>
<comment type="caution">
    <text evidence="2">The sequence shown here is derived from an EMBL/GenBank/DDBJ whole genome shotgun (WGS) entry which is preliminary data.</text>
</comment>
<dbReference type="EMBL" id="BTGU01000191">
    <property type="protein sequence ID" value="GMN64704.1"/>
    <property type="molecule type" value="Genomic_DNA"/>
</dbReference>